<feature type="compositionally biased region" description="Polar residues" evidence="5">
    <location>
        <begin position="137"/>
        <end position="151"/>
    </location>
</feature>
<reference evidence="7 8" key="1">
    <citation type="submission" date="2019-03" db="EMBL/GenBank/DDBJ databases">
        <title>Nematode-trapping fungi genome.</title>
        <authorList>
            <person name="Vidal-Diez De Ulzurrun G."/>
        </authorList>
    </citation>
    <scope>NUCLEOTIDE SEQUENCE [LARGE SCALE GENOMIC DNA]</scope>
    <source>
        <strain evidence="7 8">TWF154</strain>
    </source>
</reference>
<dbReference type="PANTHER" id="PTHR11785:SF382">
    <property type="entry name" value="LOW-AFFINITY METHIONINE PERMEASE"/>
    <property type="match status" value="1"/>
</dbReference>
<dbReference type="Proteomes" id="UP000297595">
    <property type="component" value="Unassembled WGS sequence"/>
</dbReference>
<feature type="compositionally biased region" description="Low complexity" evidence="5">
    <location>
        <begin position="9"/>
        <end position="22"/>
    </location>
</feature>
<name>A0A7C8TR58_ORBOL</name>
<proteinExistence type="predicted"/>
<feature type="transmembrane region" description="Helical" evidence="6">
    <location>
        <begin position="566"/>
        <end position="585"/>
    </location>
</feature>
<feature type="region of interest" description="Disordered" evidence="5">
    <location>
        <begin position="1"/>
        <end position="160"/>
    </location>
</feature>
<evidence type="ECO:0000256" key="1">
    <source>
        <dbReference type="ARBA" id="ARBA00004141"/>
    </source>
</evidence>
<dbReference type="EMBL" id="SOZJ01000005">
    <property type="protein sequence ID" value="TGJ67157.1"/>
    <property type="molecule type" value="Genomic_DNA"/>
</dbReference>
<feature type="transmembrane region" description="Helical" evidence="6">
    <location>
        <begin position="356"/>
        <end position="380"/>
    </location>
</feature>
<evidence type="ECO:0000256" key="2">
    <source>
        <dbReference type="ARBA" id="ARBA00022692"/>
    </source>
</evidence>
<keyword evidence="4 6" id="KW-0472">Membrane</keyword>
<feature type="compositionally biased region" description="Polar residues" evidence="5">
    <location>
        <begin position="77"/>
        <end position="121"/>
    </location>
</feature>
<dbReference type="InterPro" id="IPR002293">
    <property type="entry name" value="AA/rel_permease1"/>
</dbReference>
<gene>
    <name evidence="7" type="ORF">EYR41_008732</name>
</gene>
<feature type="transmembrane region" description="Helical" evidence="6">
    <location>
        <begin position="400"/>
        <end position="418"/>
    </location>
</feature>
<dbReference type="AlphaFoldDB" id="A0A7C8TR58"/>
<evidence type="ECO:0000256" key="6">
    <source>
        <dbReference type="SAM" id="Phobius"/>
    </source>
</evidence>
<evidence type="ECO:0000256" key="4">
    <source>
        <dbReference type="ARBA" id="ARBA00023136"/>
    </source>
</evidence>
<dbReference type="PANTHER" id="PTHR11785">
    <property type="entry name" value="AMINO ACID TRANSPORTER"/>
    <property type="match status" value="1"/>
</dbReference>
<keyword evidence="3 6" id="KW-1133">Transmembrane helix</keyword>
<sequence>MLAVDKNSSPRSSPSVDSLASVGRSEYRLGAPSKVVRNGSKTQTPIIRAESLRSGIQRTESESSNSSSGSDETRSSKNTITQPEQPQLGTNIPPAQSLLQPNENQKPQGISPQIPQGTEIDQSAYLPIPGPDMGRLTPQQSRTGLETQSQAVERPESLHSVDQCQGEFHTGRFKQAASGGLNSGSPKLNAWDVTAFIINNMVGTGILVYPPLVLQNTQSKSEAIVFWWVGFVYTFFSTYIYLGLGKAWFFNGGELIYIDEISRKFRWKRLRISKMLPFVIYGFYFVFLSNSEANSMQFGRQILIVSDPNLARLSESSNAYLSLPLQTVFAIGAVTIFCLINYLSVKVGRRLNKGFAFLKVGVLFALLVKGIISAVKFGSIEDYGELRGPPLASGINRLAPRYRRALAFLYVLFAYQGWENSSFVLGEVEDYYHLKTGSYLAIGLVGIFYCLVGTLFTLAYRSDVNDFQSAASLFGNSDRVIRTWAVVTTISACGNLVSVIYTAARVKLVFAKSMILPWSRLWTRVSETRSTPTGGVLLHWIFSCILILAATSIKNRDEQITLVANIRTYGHCILTIPLVVGFWFLPKIVQSEDYENRCAFVCIRRNSNNKLAKKRNWVLSLISILGSLSANLYALVTFVYCNPAASIPGWVFLVINFGVFGLAIGYFTMIKFFWTGSWRWRVNGYEGELKDAEKTDPVFGRRTMLELKRPNEYTITAANRFWDWFFSGEAYRNPHNSPIQWILQKASRVSRFILEFPQRFSK</sequence>
<feature type="transmembrane region" description="Helical" evidence="6">
    <location>
        <begin position="480"/>
        <end position="504"/>
    </location>
</feature>
<evidence type="ECO:0000313" key="7">
    <source>
        <dbReference type="EMBL" id="TGJ67157.1"/>
    </source>
</evidence>
<feature type="transmembrane region" description="Helical" evidence="6">
    <location>
        <begin position="536"/>
        <end position="554"/>
    </location>
</feature>
<organism evidence="7 8">
    <name type="scientific">Orbilia oligospora</name>
    <name type="common">Nematode-trapping fungus</name>
    <name type="synonym">Arthrobotrys oligospora</name>
    <dbReference type="NCBI Taxonomy" id="2813651"/>
    <lineage>
        <taxon>Eukaryota</taxon>
        <taxon>Fungi</taxon>
        <taxon>Dikarya</taxon>
        <taxon>Ascomycota</taxon>
        <taxon>Pezizomycotina</taxon>
        <taxon>Orbiliomycetes</taxon>
        <taxon>Orbiliales</taxon>
        <taxon>Orbiliaceae</taxon>
        <taxon>Orbilia</taxon>
    </lineage>
</organism>
<evidence type="ECO:0000256" key="3">
    <source>
        <dbReference type="ARBA" id="ARBA00022989"/>
    </source>
</evidence>
<dbReference type="Pfam" id="PF13520">
    <property type="entry name" value="AA_permease_2"/>
    <property type="match status" value="1"/>
</dbReference>
<feature type="transmembrane region" description="Helical" evidence="6">
    <location>
        <begin position="270"/>
        <end position="288"/>
    </location>
</feature>
<dbReference type="InterPro" id="IPR050598">
    <property type="entry name" value="AminoAcid_Transporter"/>
</dbReference>
<feature type="transmembrane region" description="Helical" evidence="6">
    <location>
        <begin position="225"/>
        <end position="249"/>
    </location>
</feature>
<dbReference type="GO" id="GO:0015179">
    <property type="term" value="F:L-amino acid transmembrane transporter activity"/>
    <property type="evidence" value="ECO:0007669"/>
    <property type="project" value="TreeGrafter"/>
</dbReference>
<keyword evidence="2 6" id="KW-0812">Transmembrane</keyword>
<accession>A0A7C8TR58</accession>
<protein>
    <submittedName>
        <fullName evidence="7">Uncharacterized protein</fullName>
    </submittedName>
</protein>
<feature type="transmembrane region" description="Helical" evidence="6">
    <location>
        <begin position="323"/>
        <end position="344"/>
    </location>
</feature>
<comment type="subcellular location">
    <subcellularLocation>
        <location evidence="1">Membrane</location>
        <topology evidence="1">Multi-pass membrane protein</topology>
    </subcellularLocation>
</comment>
<evidence type="ECO:0000313" key="8">
    <source>
        <dbReference type="Proteomes" id="UP000297595"/>
    </source>
</evidence>
<evidence type="ECO:0000256" key="5">
    <source>
        <dbReference type="SAM" id="MobiDB-lite"/>
    </source>
</evidence>
<dbReference type="Gene3D" id="1.20.1740.10">
    <property type="entry name" value="Amino acid/polyamine transporter I"/>
    <property type="match status" value="1"/>
</dbReference>
<dbReference type="GO" id="GO:0016020">
    <property type="term" value="C:membrane"/>
    <property type="evidence" value="ECO:0007669"/>
    <property type="project" value="UniProtKB-SubCell"/>
</dbReference>
<comment type="caution">
    <text evidence="7">The sequence shown here is derived from an EMBL/GenBank/DDBJ whole genome shotgun (WGS) entry which is preliminary data.</text>
</comment>
<feature type="transmembrane region" description="Helical" evidence="6">
    <location>
        <begin position="439"/>
        <end position="460"/>
    </location>
</feature>
<feature type="transmembrane region" description="Helical" evidence="6">
    <location>
        <begin position="650"/>
        <end position="674"/>
    </location>
</feature>
<feature type="transmembrane region" description="Helical" evidence="6">
    <location>
        <begin position="617"/>
        <end position="638"/>
    </location>
</feature>